<dbReference type="Pfam" id="PF03572">
    <property type="entry name" value="Peptidase_S41"/>
    <property type="match status" value="1"/>
</dbReference>
<keyword evidence="6" id="KW-0472">Membrane</keyword>
<feature type="domain" description="PDZ" evidence="7">
    <location>
        <begin position="112"/>
        <end position="182"/>
    </location>
</feature>
<dbReference type="GO" id="GO:0007165">
    <property type="term" value="P:signal transduction"/>
    <property type="evidence" value="ECO:0007669"/>
    <property type="project" value="TreeGrafter"/>
</dbReference>
<evidence type="ECO:0000256" key="4">
    <source>
        <dbReference type="ARBA" id="ARBA00022825"/>
    </source>
</evidence>
<evidence type="ECO:0000256" key="6">
    <source>
        <dbReference type="SAM" id="Phobius"/>
    </source>
</evidence>
<feature type="transmembrane region" description="Helical" evidence="6">
    <location>
        <begin position="12"/>
        <end position="29"/>
    </location>
</feature>
<dbReference type="InterPro" id="IPR036034">
    <property type="entry name" value="PDZ_sf"/>
</dbReference>
<evidence type="ECO:0000313" key="8">
    <source>
        <dbReference type="EMBL" id="PIR44802.1"/>
    </source>
</evidence>
<dbReference type="InterPro" id="IPR029045">
    <property type="entry name" value="ClpP/crotonase-like_dom_sf"/>
</dbReference>
<dbReference type="SMART" id="SM00245">
    <property type="entry name" value="TSPc"/>
    <property type="match status" value="1"/>
</dbReference>
<dbReference type="SUPFAM" id="SSF50156">
    <property type="entry name" value="PDZ domain-like"/>
    <property type="match status" value="1"/>
</dbReference>
<gene>
    <name evidence="8" type="ORF">COV10_02875</name>
</gene>
<dbReference type="PROSITE" id="PS50106">
    <property type="entry name" value="PDZ"/>
    <property type="match status" value="1"/>
</dbReference>
<keyword evidence="3 5" id="KW-0378">Hydrolase</keyword>
<dbReference type="AlphaFoldDB" id="A0A2H0RE27"/>
<dbReference type="Gene3D" id="3.90.226.10">
    <property type="entry name" value="2-enoyl-CoA Hydratase, Chain A, domain 1"/>
    <property type="match status" value="1"/>
</dbReference>
<comment type="similarity">
    <text evidence="1 5">Belongs to the peptidase S41A family.</text>
</comment>
<dbReference type="InterPro" id="IPR004447">
    <property type="entry name" value="Peptidase_S41A"/>
</dbReference>
<dbReference type="Gene3D" id="3.30.750.44">
    <property type="match status" value="1"/>
</dbReference>
<dbReference type="InterPro" id="IPR005151">
    <property type="entry name" value="Tail-specific_protease"/>
</dbReference>
<dbReference type="NCBIfam" id="TIGR00225">
    <property type="entry name" value="prc"/>
    <property type="match status" value="1"/>
</dbReference>
<dbReference type="PANTHER" id="PTHR32060">
    <property type="entry name" value="TAIL-SPECIFIC PROTEASE"/>
    <property type="match status" value="1"/>
</dbReference>
<dbReference type="CDD" id="cd06782">
    <property type="entry name" value="cpPDZ_CPP-like"/>
    <property type="match status" value="1"/>
</dbReference>
<dbReference type="GO" id="GO:0008236">
    <property type="term" value="F:serine-type peptidase activity"/>
    <property type="evidence" value="ECO:0007669"/>
    <property type="project" value="UniProtKB-KW"/>
</dbReference>
<keyword evidence="2 5" id="KW-0645">Protease</keyword>
<dbReference type="GO" id="GO:0006508">
    <property type="term" value="P:proteolysis"/>
    <property type="evidence" value="ECO:0007669"/>
    <property type="project" value="UniProtKB-KW"/>
</dbReference>
<reference evidence="8 9" key="1">
    <citation type="submission" date="2017-09" db="EMBL/GenBank/DDBJ databases">
        <title>Depth-based differentiation of microbial function through sediment-hosted aquifers and enrichment of novel symbionts in the deep terrestrial subsurface.</title>
        <authorList>
            <person name="Probst A.J."/>
            <person name="Ladd B."/>
            <person name="Jarett J.K."/>
            <person name="Geller-Mcgrath D.E."/>
            <person name="Sieber C.M."/>
            <person name="Emerson J.B."/>
            <person name="Anantharaman K."/>
            <person name="Thomas B.C."/>
            <person name="Malmstrom R."/>
            <person name="Stieglmeier M."/>
            <person name="Klingl A."/>
            <person name="Woyke T."/>
            <person name="Ryan C.M."/>
            <person name="Banfield J.F."/>
        </authorList>
    </citation>
    <scope>NUCLEOTIDE SEQUENCE [LARGE SCALE GENOMIC DNA]</scope>
    <source>
        <strain evidence="8">CG10_big_fil_rev_8_21_14_0_10_51_16</strain>
    </source>
</reference>
<dbReference type="Proteomes" id="UP000228767">
    <property type="component" value="Unassembled WGS sequence"/>
</dbReference>
<evidence type="ECO:0000256" key="1">
    <source>
        <dbReference type="ARBA" id="ARBA00009179"/>
    </source>
</evidence>
<dbReference type="PANTHER" id="PTHR32060:SF30">
    <property type="entry name" value="CARBOXY-TERMINAL PROCESSING PROTEASE CTPA"/>
    <property type="match status" value="1"/>
</dbReference>
<dbReference type="SUPFAM" id="SSF52096">
    <property type="entry name" value="ClpP/crotonase"/>
    <property type="match status" value="1"/>
</dbReference>
<protein>
    <submittedName>
        <fullName evidence="8">Peptidase S41</fullName>
    </submittedName>
</protein>
<keyword evidence="6" id="KW-0812">Transmembrane</keyword>
<dbReference type="FunFam" id="2.30.42.10:FF:000063">
    <property type="entry name" value="Peptidase, S41 family"/>
    <property type="match status" value="1"/>
</dbReference>
<evidence type="ECO:0000256" key="3">
    <source>
        <dbReference type="ARBA" id="ARBA00022801"/>
    </source>
</evidence>
<sequence>MQHHQKQLSFSFAFILIILAFISGLYTGYGNRPQVDQVAALFNKELGKPATVDFEPFWRAWNIVQEKYVSTKPATTTEEALATDEEKVYGAIKGLLGSLDDPYTVFFPPEEAKAFQDDISGNFSGVGMEIGIRDNILTVVAPLKGTPASRAGIHSGDRILKIDERSTQDMAVDIAVRLIRGTKGTTVNLSILTDGADEPKLVKIVRDTIQIPTISFDAGPGDDGTEQQGLRKDGVFVFRLYNFSAQSPELFRSALQRFIETGSTKLILDLRGNPGGYLEAAVDMASWFLPKSAVVVSEHFGGTETPRVHYSRGYNIFNDNLKMVILVNQGSASASEILAGALQEHGVATLVGEKTFGKGSVQELIPVTGDAQMKLTVARWLTPNGTSLSAGGLNPDVVVEMTREDLEAGRDPQFDRAISLLTKGQ</sequence>
<accession>A0A2H0RE27</accession>
<proteinExistence type="inferred from homology"/>
<organism evidence="8 9">
    <name type="scientific">Candidatus Vogelbacteria bacterium CG10_big_fil_rev_8_21_14_0_10_51_16</name>
    <dbReference type="NCBI Taxonomy" id="1975045"/>
    <lineage>
        <taxon>Bacteria</taxon>
        <taxon>Candidatus Vogeliibacteriota</taxon>
    </lineage>
</organism>
<evidence type="ECO:0000256" key="2">
    <source>
        <dbReference type="ARBA" id="ARBA00022670"/>
    </source>
</evidence>
<keyword evidence="4 5" id="KW-0720">Serine protease</keyword>
<comment type="caution">
    <text evidence="8">The sequence shown here is derived from an EMBL/GenBank/DDBJ whole genome shotgun (WGS) entry which is preliminary data.</text>
</comment>
<dbReference type="Gene3D" id="2.30.42.10">
    <property type="match status" value="1"/>
</dbReference>
<dbReference type="InterPro" id="IPR001478">
    <property type="entry name" value="PDZ"/>
</dbReference>
<dbReference type="GO" id="GO:0030288">
    <property type="term" value="C:outer membrane-bounded periplasmic space"/>
    <property type="evidence" value="ECO:0007669"/>
    <property type="project" value="TreeGrafter"/>
</dbReference>
<dbReference type="GO" id="GO:0004175">
    <property type="term" value="F:endopeptidase activity"/>
    <property type="evidence" value="ECO:0007669"/>
    <property type="project" value="TreeGrafter"/>
</dbReference>
<dbReference type="CDD" id="cd07560">
    <property type="entry name" value="Peptidase_S41_CPP"/>
    <property type="match status" value="1"/>
</dbReference>
<dbReference type="SMART" id="SM00228">
    <property type="entry name" value="PDZ"/>
    <property type="match status" value="1"/>
</dbReference>
<keyword evidence="6" id="KW-1133">Transmembrane helix</keyword>
<evidence type="ECO:0000259" key="7">
    <source>
        <dbReference type="PROSITE" id="PS50106"/>
    </source>
</evidence>
<dbReference type="EMBL" id="PCYI01000019">
    <property type="protein sequence ID" value="PIR44802.1"/>
    <property type="molecule type" value="Genomic_DNA"/>
</dbReference>
<name>A0A2H0RE27_9BACT</name>
<evidence type="ECO:0000313" key="9">
    <source>
        <dbReference type="Proteomes" id="UP000228767"/>
    </source>
</evidence>
<evidence type="ECO:0000256" key="5">
    <source>
        <dbReference type="RuleBase" id="RU004404"/>
    </source>
</evidence>
<dbReference type="Pfam" id="PF00595">
    <property type="entry name" value="PDZ"/>
    <property type="match status" value="1"/>
</dbReference>